<keyword evidence="5" id="KW-0067">ATP-binding</keyword>
<name>A0A2T0U3F2_9SPHI</name>
<evidence type="ECO:0000256" key="3">
    <source>
        <dbReference type="ARBA" id="ARBA00022741"/>
    </source>
</evidence>
<gene>
    <name evidence="8" type="ORF">B0I27_106206</name>
</gene>
<proteinExistence type="inferred from homology"/>
<keyword evidence="3" id="KW-0547">Nucleotide-binding</keyword>
<comment type="caution">
    <text evidence="8">The sequence shown here is derived from an EMBL/GenBank/DDBJ whole genome shotgun (WGS) entry which is preliminary data.</text>
</comment>
<evidence type="ECO:0000256" key="5">
    <source>
        <dbReference type="ARBA" id="ARBA00022840"/>
    </source>
</evidence>
<dbReference type="PROSITE" id="PS00583">
    <property type="entry name" value="PFKB_KINASES_1"/>
    <property type="match status" value="1"/>
</dbReference>
<evidence type="ECO:0000256" key="4">
    <source>
        <dbReference type="ARBA" id="ARBA00022777"/>
    </source>
</evidence>
<keyword evidence="9" id="KW-1185">Reference proteome</keyword>
<dbReference type="GO" id="GO:0003872">
    <property type="term" value="F:6-phosphofructokinase activity"/>
    <property type="evidence" value="ECO:0007669"/>
    <property type="project" value="TreeGrafter"/>
</dbReference>
<dbReference type="PIRSF" id="PIRSF000535">
    <property type="entry name" value="1PFK/6PFK/LacC"/>
    <property type="match status" value="1"/>
</dbReference>
<dbReference type="InterPro" id="IPR011611">
    <property type="entry name" value="PfkB_dom"/>
</dbReference>
<dbReference type="NCBIfam" id="TIGR03168">
    <property type="entry name" value="1-PFK"/>
    <property type="match status" value="1"/>
</dbReference>
<dbReference type="FunFam" id="3.40.1190.20:FF:000001">
    <property type="entry name" value="Phosphofructokinase"/>
    <property type="match status" value="1"/>
</dbReference>
<sequence length="322" mass="33882">MKGSSMKNVLTITLNPAVDKSSTVDRIAPEKKLRCETPVFQPGGGGINVSRGLIRLGVDSTSFFLSGGRTGALLEELVEEENVRVNPFPVSGNTRENFIVVEGSTNQQYRFGMPGNEITEEEQSGILDTISAMTPFPDLVVISGSLPPGISPAYLRTLVKLAKDKSAKVIVDTSGAALKEVLEEGVYLVKPNLGELGNLTGIDSLDNDSADEAAQELVDAGKAEVVVVSMGAQGAYVVTKDLKEYVPAPAAKKLTTVGAGDSMVAGMISVLARGGECSEMARMGVACGTAATMNPGTGLFKKHDADRLFKWLNKRSANAVTT</sequence>
<reference evidence="8 9" key="1">
    <citation type="submission" date="2018-03" db="EMBL/GenBank/DDBJ databases">
        <title>Genomic Encyclopedia of Type Strains, Phase III (KMG-III): the genomes of soil and plant-associated and newly described type strains.</title>
        <authorList>
            <person name="Whitman W."/>
        </authorList>
    </citation>
    <scope>NUCLEOTIDE SEQUENCE [LARGE SCALE GENOMIC DNA]</scope>
    <source>
        <strain evidence="8 9">CGMCC 1.9313</strain>
    </source>
</reference>
<keyword evidence="4 8" id="KW-0418">Kinase</keyword>
<evidence type="ECO:0000256" key="2">
    <source>
        <dbReference type="ARBA" id="ARBA00022679"/>
    </source>
</evidence>
<evidence type="ECO:0000313" key="8">
    <source>
        <dbReference type="EMBL" id="PRY52445.1"/>
    </source>
</evidence>
<dbReference type="Proteomes" id="UP000238034">
    <property type="component" value="Unassembled WGS sequence"/>
</dbReference>
<dbReference type="PANTHER" id="PTHR46566">
    <property type="entry name" value="1-PHOSPHOFRUCTOKINASE-RELATED"/>
    <property type="match status" value="1"/>
</dbReference>
<evidence type="ECO:0000256" key="1">
    <source>
        <dbReference type="ARBA" id="ARBA00010688"/>
    </source>
</evidence>
<dbReference type="EMBL" id="PVTH01000006">
    <property type="protein sequence ID" value="PRY52445.1"/>
    <property type="molecule type" value="Genomic_DNA"/>
</dbReference>
<evidence type="ECO:0000256" key="6">
    <source>
        <dbReference type="PIRNR" id="PIRNR000535"/>
    </source>
</evidence>
<dbReference type="PANTHER" id="PTHR46566:SF2">
    <property type="entry name" value="ATP-DEPENDENT 6-PHOSPHOFRUCTOKINASE ISOZYME 2"/>
    <property type="match status" value="1"/>
</dbReference>
<dbReference type="GO" id="GO:0005524">
    <property type="term" value="F:ATP binding"/>
    <property type="evidence" value="ECO:0007669"/>
    <property type="project" value="UniProtKB-KW"/>
</dbReference>
<evidence type="ECO:0000259" key="7">
    <source>
        <dbReference type="Pfam" id="PF00294"/>
    </source>
</evidence>
<comment type="similarity">
    <text evidence="1">Belongs to the carbohydrate kinase PfkB family.</text>
</comment>
<protein>
    <submittedName>
        <fullName evidence="8">6-phosphofructokinase 2</fullName>
    </submittedName>
</protein>
<dbReference type="InterPro" id="IPR002173">
    <property type="entry name" value="Carboh/pur_kinase_PfkB_CS"/>
</dbReference>
<feature type="domain" description="Carbohydrate kinase PfkB" evidence="7">
    <location>
        <begin position="21"/>
        <end position="299"/>
    </location>
</feature>
<evidence type="ECO:0000313" key="9">
    <source>
        <dbReference type="Proteomes" id="UP000238034"/>
    </source>
</evidence>
<organism evidence="8 9">
    <name type="scientific">Arcticibacter pallidicorallinus</name>
    <dbReference type="NCBI Taxonomy" id="1259464"/>
    <lineage>
        <taxon>Bacteria</taxon>
        <taxon>Pseudomonadati</taxon>
        <taxon>Bacteroidota</taxon>
        <taxon>Sphingobacteriia</taxon>
        <taxon>Sphingobacteriales</taxon>
        <taxon>Sphingobacteriaceae</taxon>
        <taxon>Arcticibacter</taxon>
    </lineage>
</organism>
<dbReference type="AlphaFoldDB" id="A0A2T0U3F2"/>
<dbReference type="InterPro" id="IPR017583">
    <property type="entry name" value="Tagatose/fructose_Pkinase"/>
</dbReference>
<accession>A0A2T0U3F2</accession>
<dbReference type="RefSeq" id="WP_245925499.1">
    <property type="nucleotide sequence ID" value="NZ_PVTH01000006.1"/>
</dbReference>
<dbReference type="GO" id="GO:0005829">
    <property type="term" value="C:cytosol"/>
    <property type="evidence" value="ECO:0007669"/>
    <property type="project" value="TreeGrafter"/>
</dbReference>
<keyword evidence="2 6" id="KW-0808">Transferase</keyword>
<dbReference type="InterPro" id="IPR029056">
    <property type="entry name" value="Ribokinase-like"/>
</dbReference>
<dbReference type="Gene3D" id="3.40.1190.20">
    <property type="match status" value="1"/>
</dbReference>
<dbReference type="CDD" id="cd01164">
    <property type="entry name" value="FruK_PfkB_like"/>
    <property type="match status" value="1"/>
</dbReference>
<dbReference type="SUPFAM" id="SSF53613">
    <property type="entry name" value="Ribokinase-like"/>
    <property type="match status" value="1"/>
</dbReference>
<dbReference type="Pfam" id="PF00294">
    <property type="entry name" value="PfkB"/>
    <property type="match status" value="1"/>
</dbReference>